<proteinExistence type="predicted"/>
<sequence length="143" mass="15156">MNLITPARLGLLAAAWLIAVVVLAYSEEAAAAPGPCEDGATLQRRLDAFDARWNASDAWGLTAQFADDGSLGAAGEPGRQAVYRELVERLGRSPQPRQTRLLRATPVGQACLVDVQVRSGERSEAGLFLLAQAREGGGIVAMR</sequence>
<accession>A0ABS8XGP4</accession>
<dbReference type="RefSeq" id="WP_233391877.1">
    <property type="nucleotide sequence ID" value="NZ_JAJTWT010000004.1"/>
</dbReference>
<gene>
    <name evidence="1" type="ORF">LXT12_10780</name>
</gene>
<dbReference type="InterPro" id="IPR032710">
    <property type="entry name" value="NTF2-like_dom_sf"/>
</dbReference>
<reference evidence="1 2" key="1">
    <citation type="submission" date="2021-12" db="EMBL/GenBank/DDBJ databases">
        <title>Genome seq of p7.</title>
        <authorList>
            <person name="Seo T."/>
        </authorList>
    </citation>
    <scope>NUCLEOTIDE SEQUENCE [LARGE SCALE GENOMIC DNA]</scope>
    <source>
        <strain evidence="1 2">P7</strain>
    </source>
</reference>
<evidence type="ECO:0000313" key="2">
    <source>
        <dbReference type="Proteomes" id="UP001201463"/>
    </source>
</evidence>
<comment type="caution">
    <text evidence="1">The sequence shown here is derived from an EMBL/GenBank/DDBJ whole genome shotgun (WGS) entry which is preliminary data.</text>
</comment>
<name>A0ABS8XGP4_9BURK</name>
<evidence type="ECO:0000313" key="1">
    <source>
        <dbReference type="EMBL" id="MCE4537733.1"/>
    </source>
</evidence>
<keyword evidence="2" id="KW-1185">Reference proteome</keyword>
<organism evidence="1 2">
    <name type="scientific">Pelomonas caseinilytica</name>
    <dbReference type="NCBI Taxonomy" id="2906763"/>
    <lineage>
        <taxon>Bacteria</taxon>
        <taxon>Pseudomonadati</taxon>
        <taxon>Pseudomonadota</taxon>
        <taxon>Betaproteobacteria</taxon>
        <taxon>Burkholderiales</taxon>
        <taxon>Sphaerotilaceae</taxon>
        <taxon>Roseateles</taxon>
    </lineage>
</organism>
<protein>
    <recommendedName>
        <fullName evidence="3">SnoaL-like domain-containing protein</fullName>
    </recommendedName>
</protein>
<dbReference type="Proteomes" id="UP001201463">
    <property type="component" value="Unassembled WGS sequence"/>
</dbReference>
<dbReference type="SUPFAM" id="SSF54427">
    <property type="entry name" value="NTF2-like"/>
    <property type="match status" value="1"/>
</dbReference>
<dbReference type="EMBL" id="JAJTWT010000004">
    <property type="protein sequence ID" value="MCE4537733.1"/>
    <property type="molecule type" value="Genomic_DNA"/>
</dbReference>
<evidence type="ECO:0008006" key="3">
    <source>
        <dbReference type="Google" id="ProtNLM"/>
    </source>
</evidence>